<dbReference type="GO" id="GO:0032259">
    <property type="term" value="P:methylation"/>
    <property type="evidence" value="ECO:0007669"/>
    <property type="project" value="UniProtKB-KW"/>
</dbReference>
<dbReference type="InterPro" id="IPR029063">
    <property type="entry name" value="SAM-dependent_MTases_sf"/>
</dbReference>
<dbReference type="PANTHER" id="PTHR44942:SF4">
    <property type="entry name" value="METHYLTRANSFERASE TYPE 11 DOMAIN-CONTAINING PROTEIN"/>
    <property type="match status" value="1"/>
</dbReference>
<dbReference type="STRING" id="1797263.A2397_05000"/>
<dbReference type="EMBL" id="MEXR01000044">
    <property type="protein sequence ID" value="OGD08926.1"/>
    <property type="molecule type" value="Genomic_DNA"/>
</dbReference>
<dbReference type="SUPFAM" id="SSF53335">
    <property type="entry name" value="S-adenosyl-L-methionine-dependent methyltransferases"/>
    <property type="match status" value="1"/>
</dbReference>
<comment type="similarity">
    <text evidence="1">Belongs to the methyltransferase superfamily.</text>
</comment>
<feature type="domain" description="Methyltransferase type 11" evidence="4">
    <location>
        <begin position="34"/>
        <end position="125"/>
    </location>
</feature>
<dbReference type="PANTHER" id="PTHR44942">
    <property type="entry name" value="METHYLTRANSF_11 DOMAIN-CONTAINING PROTEIN"/>
    <property type="match status" value="1"/>
</dbReference>
<evidence type="ECO:0000259" key="4">
    <source>
        <dbReference type="Pfam" id="PF08241"/>
    </source>
</evidence>
<evidence type="ECO:0000256" key="2">
    <source>
        <dbReference type="ARBA" id="ARBA00022603"/>
    </source>
</evidence>
<comment type="caution">
    <text evidence="5">The sequence shown here is derived from an EMBL/GenBank/DDBJ whole genome shotgun (WGS) entry which is preliminary data.</text>
</comment>
<evidence type="ECO:0000256" key="3">
    <source>
        <dbReference type="ARBA" id="ARBA00022679"/>
    </source>
</evidence>
<keyword evidence="3" id="KW-0808">Transferase</keyword>
<reference evidence="5 6" key="1">
    <citation type="journal article" date="2016" name="Nat. Commun.">
        <title>Thousands of microbial genomes shed light on interconnected biogeochemical processes in an aquifer system.</title>
        <authorList>
            <person name="Anantharaman K."/>
            <person name="Brown C.T."/>
            <person name="Hug L.A."/>
            <person name="Sharon I."/>
            <person name="Castelle C.J."/>
            <person name="Probst A.J."/>
            <person name="Thomas B.C."/>
            <person name="Singh A."/>
            <person name="Wilkins M.J."/>
            <person name="Karaoz U."/>
            <person name="Brodie E.L."/>
            <person name="Williams K.H."/>
            <person name="Hubbard S.S."/>
            <person name="Banfield J.F."/>
        </authorList>
    </citation>
    <scope>NUCLEOTIDE SEQUENCE [LARGE SCALE GENOMIC DNA]</scope>
</reference>
<dbReference type="Proteomes" id="UP000176424">
    <property type="component" value="Unassembled WGS sequence"/>
</dbReference>
<dbReference type="CDD" id="cd02440">
    <property type="entry name" value="AdoMet_MTases"/>
    <property type="match status" value="1"/>
</dbReference>
<dbReference type="Gene3D" id="3.40.50.150">
    <property type="entry name" value="Vaccinia Virus protein VP39"/>
    <property type="match status" value="1"/>
</dbReference>
<keyword evidence="2" id="KW-0489">Methyltransferase</keyword>
<gene>
    <name evidence="5" type="ORF">A2397_05000</name>
</gene>
<name>A0A1F4ZSY4_9BACT</name>
<dbReference type="Pfam" id="PF08241">
    <property type="entry name" value="Methyltransf_11"/>
    <property type="match status" value="1"/>
</dbReference>
<sequence>MDYYEISKTASSQVSGHPGLEFLKHSCQSATKVLDVGCGEGTRLNTMLAKGARSWGIDPSSKAISKAKSQFPRHYFKIATGEKLPFISNTFDLVYSAFSIEHCLDPQLFIQEMIRVTKKNGQLIILAPNYGAPNRRSPVSTESASNKLVQGVVKDLFPPQSLDWDQVTPKPQYDQIDDDTTWEPYANSLARYLSSKHLTIQKISSLWVLEPPPQKLHHKLFSFLGKMGIYPFKYWGPQVFISALK</sequence>
<dbReference type="InterPro" id="IPR013216">
    <property type="entry name" value="Methyltransf_11"/>
</dbReference>
<accession>A0A1F4ZSY4</accession>
<organism evidence="5 6">
    <name type="scientific">Candidatus Amesbacteria bacterium RIFOXYB1_FULL_44_23</name>
    <dbReference type="NCBI Taxonomy" id="1797263"/>
    <lineage>
        <taxon>Bacteria</taxon>
        <taxon>Candidatus Amesiibacteriota</taxon>
    </lineage>
</organism>
<dbReference type="GO" id="GO:0008757">
    <property type="term" value="F:S-adenosylmethionine-dependent methyltransferase activity"/>
    <property type="evidence" value="ECO:0007669"/>
    <property type="project" value="InterPro"/>
</dbReference>
<dbReference type="InterPro" id="IPR051052">
    <property type="entry name" value="Diverse_substrate_MTase"/>
</dbReference>
<protein>
    <recommendedName>
        <fullName evidence="4">Methyltransferase type 11 domain-containing protein</fullName>
    </recommendedName>
</protein>
<evidence type="ECO:0000256" key="1">
    <source>
        <dbReference type="ARBA" id="ARBA00008361"/>
    </source>
</evidence>
<proteinExistence type="inferred from homology"/>
<dbReference type="AlphaFoldDB" id="A0A1F4ZSY4"/>
<evidence type="ECO:0000313" key="6">
    <source>
        <dbReference type="Proteomes" id="UP000176424"/>
    </source>
</evidence>
<evidence type="ECO:0000313" key="5">
    <source>
        <dbReference type="EMBL" id="OGD08926.1"/>
    </source>
</evidence>